<dbReference type="Pfam" id="PF02517">
    <property type="entry name" value="Rce1-like"/>
    <property type="match status" value="1"/>
</dbReference>
<comment type="similarity">
    <text evidence="1">Belongs to the UPF0177 family.</text>
</comment>
<dbReference type="RefSeq" id="WP_071854321.1">
    <property type="nucleotide sequence ID" value="NZ_JXLB01000001.1"/>
</dbReference>
<accession>A0A1L8WS40</accession>
<comment type="caution">
    <text evidence="4">The sequence shown here is derived from an EMBL/GenBank/DDBJ whole genome shotgun (WGS) entry which is preliminary data.</text>
</comment>
<feature type="transmembrane region" description="Helical" evidence="2">
    <location>
        <begin position="36"/>
        <end position="54"/>
    </location>
</feature>
<evidence type="ECO:0000259" key="3">
    <source>
        <dbReference type="Pfam" id="PF02517"/>
    </source>
</evidence>
<organism evidence="4 5">
    <name type="scientific">Enterococcus ratti</name>
    <dbReference type="NCBI Taxonomy" id="150033"/>
    <lineage>
        <taxon>Bacteria</taxon>
        <taxon>Bacillati</taxon>
        <taxon>Bacillota</taxon>
        <taxon>Bacilli</taxon>
        <taxon>Lactobacillales</taxon>
        <taxon>Enterococcaceae</taxon>
        <taxon>Enterococcus</taxon>
    </lineage>
</organism>
<feature type="domain" description="CAAX prenyl protease 2/Lysostaphin resistance protein A-like" evidence="3">
    <location>
        <begin position="95"/>
        <end position="180"/>
    </location>
</feature>
<dbReference type="AlphaFoldDB" id="A0A1L8WS40"/>
<keyword evidence="2" id="KW-1133">Transmembrane helix</keyword>
<feature type="transmembrane region" description="Helical" evidence="2">
    <location>
        <begin position="168"/>
        <end position="187"/>
    </location>
</feature>
<dbReference type="GO" id="GO:0080120">
    <property type="term" value="P:CAAX-box protein maturation"/>
    <property type="evidence" value="ECO:0007669"/>
    <property type="project" value="UniProtKB-ARBA"/>
</dbReference>
<feature type="transmembrane region" description="Helical" evidence="2">
    <location>
        <begin position="9"/>
        <end position="30"/>
    </location>
</feature>
<proteinExistence type="inferred from homology"/>
<name>A0A1L8WS40_9ENTE</name>
<dbReference type="InterPro" id="IPR003675">
    <property type="entry name" value="Rce1/LyrA-like_dom"/>
</dbReference>
<feature type="transmembrane region" description="Helical" evidence="2">
    <location>
        <begin position="96"/>
        <end position="118"/>
    </location>
</feature>
<gene>
    <name evidence="4" type="ORF">RV14_GL000012</name>
</gene>
<evidence type="ECO:0000256" key="2">
    <source>
        <dbReference type="SAM" id="Phobius"/>
    </source>
</evidence>
<feature type="transmembrane region" description="Helical" evidence="2">
    <location>
        <begin position="66"/>
        <end position="84"/>
    </location>
</feature>
<evidence type="ECO:0000313" key="5">
    <source>
        <dbReference type="Proteomes" id="UP000182152"/>
    </source>
</evidence>
<dbReference type="Proteomes" id="UP000182152">
    <property type="component" value="Unassembled WGS sequence"/>
</dbReference>
<reference evidence="4 5" key="1">
    <citation type="submission" date="2014-12" db="EMBL/GenBank/DDBJ databases">
        <title>Draft genome sequences of 29 type strains of Enterococci.</title>
        <authorList>
            <person name="Zhong Z."/>
            <person name="Sun Z."/>
            <person name="Liu W."/>
            <person name="Zhang W."/>
            <person name="Zhang H."/>
        </authorList>
    </citation>
    <scope>NUCLEOTIDE SEQUENCE [LARGE SCALE GENOMIC DNA]</scope>
    <source>
        <strain evidence="4 5">DSM 15687</strain>
    </source>
</reference>
<keyword evidence="2" id="KW-0472">Membrane</keyword>
<keyword evidence="5" id="KW-1185">Reference proteome</keyword>
<feature type="transmembrane region" description="Helical" evidence="2">
    <location>
        <begin position="130"/>
        <end position="162"/>
    </location>
</feature>
<dbReference type="GO" id="GO:0004175">
    <property type="term" value="F:endopeptidase activity"/>
    <property type="evidence" value="ECO:0007669"/>
    <property type="project" value="UniProtKB-ARBA"/>
</dbReference>
<dbReference type="OrthoDB" id="9777755at2"/>
<sequence length="189" mass="21834">MTIKWIISIAYLVLTFVIPSLGVPSNIYFLFEHSDIFFLVLIIILFHSTFIREFKEVNLKKLFKYNFFSFSVLFLINILNTSFSEGISPNEVNGSLLLFFLNAATYGAFLEEGIFRFCMIDPQANKKQQYISILISFFLFSIVHGGGLSIFFIGIIFCFVYIQIKNIWYSIVAHGFYNTIGILIYLISI</sequence>
<evidence type="ECO:0000313" key="4">
    <source>
        <dbReference type="EMBL" id="OJG83835.1"/>
    </source>
</evidence>
<dbReference type="EMBL" id="JXLB01000001">
    <property type="protein sequence ID" value="OJG83835.1"/>
    <property type="molecule type" value="Genomic_DNA"/>
</dbReference>
<evidence type="ECO:0000256" key="1">
    <source>
        <dbReference type="ARBA" id="ARBA00009067"/>
    </source>
</evidence>
<keyword evidence="2" id="KW-0812">Transmembrane</keyword>
<protein>
    <recommendedName>
        <fullName evidence="3">CAAX prenyl protease 2/Lysostaphin resistance protein A-like domain-containing protein</fullName>
    </recommendedName>
</protein>